<dbReference type="Pfam" id="PF13517">
    <property type="entry name" value="FG-GAP_3"/>
    <property type="match status" value="3"/>
</dbReference>
<reference evidence="2" key="1">
    <citation type="journal article" date="2020" name="mSystems">
        <title>Genome- and Community-Level Interaction Insights into Carbon Utilization and Element Cycling Functions of Hydrothermarchaeota in Hydrothermal Sediment.</title>
        <authorList>
            <person name="Zhou Z."/>
            <person name="Liu Y."/>
            <person name="Xu W."/>
            <person name="Pan J."/>
            <person name="Luo Z.H."/>
            <person name="Li M."/>
        </authorList>
    </citation>
    <scope>NUCLEOTIDE SEQUENCE [LARGE SCALE GENOMIC DNA]</scope>
    <source>
        <strain evidence="2">SpSt-774</strain>
    </source>
</reference>
<evidence type="ECO:0000256" key="1">
    <source>
        <dbReference type="ARBA" id="ARBA00022729"/>
    </source>
</evidence>
<proteinExistence type="predicted"/>
<dbReference type="AlphaFoldDB" id="A0A7C4TBT6"/>
<dbReference type="InterPro" id="IPR028994">
    <property type="entry name" value="Integrin_alpha_N"/>
</dbReference>
<dbReference type="Gene3D" id="2.130.10.130">
    <property type="entry name" value="Integrin alpha, N-terminal"/>
    <property type="match status" value="2"/>
</dbReference>
<sequence length="545" mass="60536">MSMIVKIQLYFLVLFATLIFGEIPLDSDPYWSYEQSTNRMVAFGDINRDGYLDMAVTNELASNIIFINQNGVLPSVPSWQSSDIMSSYGLAFGDYNNDGFVDLAVGDVFFSGGNVKVYRNENGMMSSNPVWTASGYGASGVAWGDVDNDGDLDLAATDVFQYPCVFYNSNGQLEFTPSWQASDYYFDFAGVIWADLDKNGYLDLVVVGLSSDSPDLRIYYNNSGILENNASWHITIDTVITITTGLAVGDIDNNGWLDIAVGIGWDEYPYPNHIYFNFGGSIDTLPGWVSTDTMPTTSVVLADMNGDGYLDLCAGNKTLPAQVYQNYNGIPESFPSWFSYINGITEIAVADVDNDGVSQFTDTFVCDGVRKLFYLKHSPIHSLDSLTINGNRIPFSDFCYIRESSWFTLKNTPAFGDTVIAFYKYSSDLELAQVGTFLYRNNTGITEKSALITNPTVPKLIVTPNPVRFITSIKCRCFAKPLSMKAYDINGRVVKIFRIEDLGSREVDIVWKRDDMQGHRLPAGIYFVCIETNHGKITGSVVFLD</sequence>
<dbReference type="Gene3D" id="2.60.40.4070">
    <property type="match status" value="1"/>
</dbReference>
<accession>A0A7C4TBT6</accession>
<dbReference type="PANTHER" id="PTHR44103">
    <property type="entry name" value="PROPROTEIN CONVERTASE P"/>
    <property type="match status" value="1"/>
</dbReference>
<protein>
    <recommendedName>
        <fullName evidence="3">T9SS type A sorting domain-containing protein</fullName>
    </recommendedName>
</protein>
<gene>
    <name evidence="2" type="ORF">ENV60_05885</name>
</gene>
<name>A0A7C4TBT6_UNCW3</name>
<evidence type="ECO:0000313" key="2">
    <source>
        <dbReference type="EMBL" id="HGV97808.1"/>
    </source>
</evidence>
<comment type="caution">
    <text evidence="2">The sequence shown here is derived from an EMBL/GenBank/DDBJ whole genome shotgun (WGS) entry which is preliminary data.</text>
</comment>
<dbReference type="PANTHER" id="PTHR44103:SF1">
    <property type="entry name" value="PROPROTEIN CONVERTASE P"/>
    <property type="match status" value="1"/>
</dbReference>
<keyword evidence="1" id="KW-0732">Signal</keyword>
<evidence type="ECO:0008006" key="3">
    <source>
        <dbReference type="Google" id="ProtNLM"/>
    </source>
</evidence>
<dbReference type="EMBL" id="DTGZ01000106">
    <property type="protein sequence ID" value="HGV97808.1"/>
    <property type="molecule type" value="Genomic_DNA"/>
</dbReference>
<dbReference type="InterPro" id="IPR013517">
    <property type="entry name" value="FG-GAP"/>
</dbReference>
<dbReference type="SUPFAM" id="SSF69318">
    <property type="entry name" value="Integrin alpha N-terminal domain"/>
    <property type="match status" value="1"/>
</dbReference>
<organism evidence="2">
    <name type="scientific">candidate division WOR-3 bacterium</name>
    <dbReference type="NCBI Taxonomy" id="2052148"/>
    <lineage>
        <taxon>Bacteria</taxon>
        <taxon>Bacteria division WOR-3</taxon>
    </lineage>
</organism>